<dbReference type="PANTHER" id="PTHR45418">
    <property type="entry name" value="CANCER/TESTIS ANTIGEN 55"/>
    <property type="match status" value="1"/>
</dbReference>
<dbReference type="Proteomes" id="UP000516260">
    <property type="component" value="Chromosome 5"/>
</dbReference>
<comment type="catalytic activity">
    <reaction evidence="11">
        <text>ATP + H2O = ADP + phosphate + H(+)</text>
        <dbReference type="Rhea" id="RHEA:13065"/>
        <dbReference type="ChEBI" id="CHEBI:15377"/>
        <dbReference type="ChEBI" id="CHEBI:15378"/>
        <dbReference type="ChEBI" id="CHEBI:30616"/>
        <dbReference type="ChEBI" id="CHEBI:43474"/>
        <dbReference type="ChEBI" id="CHEBI:456216"/>
        <dbReference type="EC" id="3.6.4.13"/>
    </reaction>
</comment>
<dbReference type="GO" id="GO:0032574">
    <property type="term" value="F:5'-3' RNA helicase activity"/>
    <property type="evidence" value="ECO:0007669"/>
    <property type="project" value="InterPro"/>
</dbReference>
<dbReference type="GO" id="GO:0031047">
    <property type="term" value="P:regulatory ncRNA-mediated gene silencing"/>
    <property type="evidence" value="ECO:0007669"/>
    <property type="project" value="UniProtKB-KW"/>
</dbReference>
<dbReference type="Pfam" id="PF21635">
    <property type="entry name" value="Mov-10_helical"/>
    <property type="match status" value="1"/>
</dbReference>
<name>A0A4Z2BB24_9TELE</name>
<comment type="caution">
    <text evidence="20">The sequence shown here is derived from an EMBL/GenBank/DDBJ whole genome shotgun (WGS) entry which is preliminary data.</text>
</comment>
<feature type="domain" description="DNA2/NAM7 helicase helicase" evidence="14">
    <location>
        <begin position="664"/>
        <end position="738"/>
    </location>
</feature>
<feature type="compositionally biased region" description="Basic and acidic residues" evidence="13">
    <location>
        <begin position="1056"/>
        <end position="1066"/>
    </location>
</feature>
<evidence type="ECO:0000313" key="20">
    <source>
        <dbReference type="EMBL" id="TNM89069.1"/>
    </source>
</evidence>
<dbReference type="InterPro" id="IPR047187">
    <property type="entry name" value="SF1_C_Upf1"/>
</dbReference>
<dbReference type="AlphaFoldDB" id="A0A4Z2BB24"/>
<protein>
    <recommendedName>
        <fullName evidence="3">RNA helicase</fullName>
        <ecNumber evidence="3">3.6.4.13</ecNumber>
    </recommendedName>
</protein>
<dbReference type="Gene3D" id="3.40.50.300">
    <property type="entry name" value="P-loop containing nucleotide triphosphate hydrolases"/>
    <property type="match status" value="2"/>
</dbReference>
<organism evidence="20 21">
    <name type="scientific">Takifugu bimaculatus</name>
    <dbReference type="NCBI Taxonomy" id="433685"/>
    <lineage>
        <taxon>Eukaryota</taxon>
        <taxon>Metazoa</taxon>
        <taxon>Chordata</taxon>
        <taxon>Craniata</taxon>
        <taxon>Vertebrata</taxon>
        <taxon>Euteleostomi</taxon>
        <taxon>Actinopterygii</taxon>
        <taxon>Neopterygii</taxon>
        <taxon>Teleostei</taxon>
        <taxon>Neoteleostei</taxon>
        <taxon>Acanthomorphata</taxon>
        <taxon>Eupercaria</taxon>
        <taxon>Tetraodontiformes</taxon>
        <taxon>Tetradontoidea</taxon>
        <taxon>Tetraodontidae</taxon>
        <taxon>Takifugu</taxon>
    </lineage>
</organism>
<gene>
    <name evidence="20" type="ORF">fugu_005323</name>
</gene>
<evidence type="ECO:0000256" key="8">
    <source>
        <dbReference type="ARBA" id="ARBA00022840"/>
    </source>
</evidence>
<evidence type="ECO:0000256" key="13">
    <source>
        <dbReference type="SAM" id="MobiDB-lite"/>
    </source>
</evidence>
<dbReference type="InterPro" id="IPR041679">
    <property type="entry name" value="DNA2/NAM7-like_C"/>
</dbReference>
<dbReference type="CDD" id="cd18038">
    <property type="entry name" value="DEXXQc_Helz-like"/>
    <property type="match status" value="1"/>
</dbReference>
<evidence type="ECO:0000259" key="17">
    <source>
        <dbReference type="Pfam" id="PF21633"/>
    </source>
</evidence>
<dbReference type="InterPro" id="IPR026122">
    <property type="entry name" value="MOV-10/SDE3_DEXXQ/H-box"/>
</dbReference>
<feature type="domain" description="DNA2/NAM7 helicase-like C-terminal" evidence="15">
    <location>
        <begin position="798"/>
        <end position="995"/>
    </location>
</feature>
<evidence type="ECO:0000259" key="14">
    <source>
        <dbReference type="Pfam" id="PF13086"/>
    </source>
</evidence>
<evidence type="ECO:0000259" key="16">
    <source>
        <dbReference type="Pfam" id="PF21632"/>
    </source>
</evidence>
<comment type="function">
    <text evidence="12">Probable RNA helicase. Required for RNA-mediated gene silencing by the RNA-induced silencing complex (RISC). Required for both miRNA-mediated translational repression and miRNA-mediated cleavage of complementary mRNAs by RISC.</text>
</comment>
<dbReference type="InterPro" id="IPR049079">
    <property type="entry name" value="Mov-10_helical"/>
</dbReference>
<dbReference type="SUPFAM" id="SSF52540">
    <property type="entry name" value="P-loop containing nucleoside triphosphate hydrolases"/>
    <property type="match status" value="1"/>
</dbReference>
<evidence type="ECO:0000256" key="10">
    <source>
        <dbReference type="ARBA" id="ARBA00023158"/>
    </source>
</evidence>
<evidence type="ECO:0000256" key="11">
    <source>
        <dbReference type="ARBA" id="ARBA00047984"/>
    </source>
</evidence>
<dbReference type="PANTHER" id="PTHR45418:SF1">
    <property type="entry name" value="CANCER_TESTIS ANTIGEN 55"/>
    <property type="match status" value="1"/>
</dbReference>
<dbReference type="CDD" id="cd18808">
    <property type="entry name" value="SF1_C_Upf1"/>
    <property type="match status" value="1"/>
</dbReference>
<evidence type="ECO:0000256" key="12">
    <source>
        <dbReference type="ARBA" id="ARBA00056357"/>
    </source>
</evidence>
<keyword evidence="6" id="KW-0378">Hydrolase</keyword>
<evidence type="ECO:0000256" key="7">
    <source>
        <dbReference type="ARBA" id="ARBA00022806"/>
    </source>
</evidence>
<keyword evidence="7" id="KW-0347">Helicase</keyword>
<keyword evidence="5" id="KW-0547">Nucleotide-binding</keyword>
<evidence type="ECO:0000259" key="18">
    <source>
        <dbReference type="Pfam" id="PF21634"/>
    </source>
</evidence>
<dbReference type="GO" id="GO:0003723">
    <property type="term" value="F:RNA binding"/>
    <property type="evidence" value="ECO:0007669"/>
    <property type="project" value="UniProtKB-KW"/>
</dbReference>
<dbReference type="EMBL" id="SWLE01000018">
    <property type="protein sequence ID" value="TNM89069.1"/>
    <property type="molecule type" value="Genomic_DNA"/>
</dbReference>
<dbReference type="FunFam" id="3.40.50.300:FF:001941">
    <property type="entry name" value="Mov10 RISC complex RNA helicase"/>
    <property type="match status" value="1"/>
</dbReference>
<evidence type="ECO:0000256" key="5">
    <source>
        <dbReference type="ARBA" id="ARBA00022741"/>
    </source>
</evidence>
<keyword evidence="10" id="KW-0943">RNA-mediated gene silencing</keyword>
<keyword evidence="8" id="KW-0067">ATP-binding</keyword>
<dbReference type="GO" id="GO:0016787">
    <property type="term" value="F:hydrolase activity"/>
    <property type="evidence" value="ECO:0007669"/>
    <property type="project" value="UniProtKB-KW"/>
</dbReference>
<feature type="region of interest" description="Disordered" evidence="13">
    <location>
        <begin position="1047"/>
        <end position="1066"/>
    </location>
</feature>
<comment type="subcellular location">
    <subcellularLocation>
        <location evidence="1">Cytoplasm</location>
        <location evidence="1">P-body</location>
    </subcellularLocation>
</comment>
<dbReference type="InterPro" id="IPR041677">
    <property type="entry name" value="DNA2/NAM7_AAA_11"/>
</dbReference>
<evidence type="ECO:0000256" key="6">
    <source>
        <dbReference type="ARBA" id="ARBA00022801"/>
    </source>
</evidence>
<feature type="domain" description="Helicase MOV-10-like beta-barrel" evidence="18">
    <location>
        <begin position="415"/>
        <end position="501"/>
    </location>
</feature>
<feature type="domain" description="Helicase MOV-10 N-terminal" evidence="16">
    <location>
        <begin position="53"/>
        <end position="113"/>
    </location>
</feature>
<dbReference type="GO" id="GO:0000932">
    <property type="term" value="C:P-body"/>
    <property type="evidence" value="ECO:0007669"/>
    <property type="project" value="UniProtKB-SubCell"/>
</dbReference>
<dbReference type="Pfam" id="PF21634">
    <property type="entry name" value="MOV-10_beta-barrel"/>
    <property type="match status" value="1"/>
</dbReference>
<evidence type="ECO:0000256" key="3">
    <source>
        <dbReference type="ARBA" id="ARBA00012552"/>
    </source>
</evidence>
<dbReference type="GO" id="GO:0005524">
    <property type="term" value="F:ATP binding"/>
    <property type="evidence" value="ECO:0007669"/>
    <property type="project" value="UniProtKB-KW"/>
</dbReference>
<evidence type="ECO:0000256" key="9">
    <source>
        <dbReference type="ARBA" id="ARBA00022884"/>
    </source>
</evidence>
<dbReference type="EC" id="3.6.4.13" evidence="3"/>
<comment type="similarity">
    <text evidence="2">Belongs to the DNA2/NAM7 helicase family. SDE3 subfamily.</text>
</comment>
<evidence type="ECO:0000256" key="4">
    <source>
        <dbReference type="ARBA" id="ARBA00022490"/>
    </source>
</evidence>
<dbReference type="Pfam" id="PF21633">
    <property type="entry name" value="MOV-10_Ig-like"/>
    <property type="match status" value="1"/>
</dbReference>
<sequence>MHVRFAKCITPLPVGVFGRKETKPSFAEVPLESGELQSGFLFRINMTLKDCLESGLDFIEFLGDKTTVTNRKELREIYNNEFRGRTGIRDPNFSSVIYALRKFNKAYVKKEDIFINVKPQVRVYCDQWRRPRAPQQEAPPTASGPTATMNAVLTPKKKMATEVIKNLKQNRKTMTADKGNIEITSDPESVDGKVLFTVERLKEVFIVRFHITNKGPGFVYFTYYTALHKIRCFTLEDDRRLTRVSPLLLCPKESYEVRVRYILNHHGYFPATMYFEFCPDQKGATPFCIVREMEAVARTPLGVELGPVSPYKALRIQAKKPLSTVIVEGEPPEKNIVHPLKMLVKLGSYSYGPYLKELAKCSLEDSEHLSSAARQSLLSVRGLLQSALQMKTYSSRFHLLLHLEEIQMEVDIRKYDLYNQTMTLDQSNKKLLTLKVPGVAENRPSVLRGDCIKVSMSDDKHEPITVYTGYVHRVELDSVKLGFAKRLLQGFLCNMKFDVEFTLSRLPLRLQHRAVDLASKHQLEEVLFPSGAATDTVPLPELRMFNRKMENNPQQSAAVQHIIAGSSKPAPYLVFGPPGTGKTITLVEAMHQINKSNPTAHILACASSNSACDLLCERLIVHMDPHQLYRMYASSRDPKSIPRSLLKCCNWDERQDCFVFPDKESLMKYAVVVTTLITAGRLVSGGIPVGHFTHVFVDEAGQAVEPECIIAVAGLFSPKEGQMVLAGDPKQLGPILRSPLAIQYGLGVPLLERLMRDNALYQQNPDSGHFDNRYVTKLLRNYRYIIHFLLSISLATSSKVKLSQTSLRSHAAILRIPNELFYENELQVFANQWDREAYCNWEYLPRKGFPLIFHGVMGKDEREANSPSFFNVTEIEALVDYLIKLLETQGKQGLPKLNATDIGIITPYRKQVEKIRKALKSAPGLKRWGDLMELKVGSVEEFQGQERRIIMISTVRSSADYVKMDKDFSIGFLSNEKRFNVAVTRARSLLIVVGNPVILRKDPTWAKFISYCVNERGYDGFDFTDAEGEDEVTARLANLKICSDGDSPEIENTHQQCEDPEWKNEH</sequence>
<feature type="domain" description="DNA2/NAM7 helicase helicase" evidence="14">
    <location>
        <begin position="552"/>
        <end position="635"/>
    </location>
</feature>
<evidence type="ECO:0000259" key="19">
    <source>
        <dbReference type="Pfam" id="PF21635"/>
    </source>
</evidence>
<dbReference type="Pfam" id="PF13087">
    <property type="entry name" value="AAA_12"/>
    <property type="match status" value="1"/>
</dbReference>
<dbReference type="InterPro" id="IPR049077">
    <property type="entry name" value="MOV-10_Ig-like"/>
</dbReference>
<evidence type="ECO:0000256" key="1">
    <source>
        <dbReference type="ARBA" id="ARBA00004201"/>
    </source>
</evidence>
<dbReference type="InterPro" id="IPR049080">
    <property type="entry name" value="MOV-10-like_beta-barrel"/>
</dbReference>
<proteinExistence type="inferred from homology"/>
<reference evidence="20 21" key="1">
    <citation type="submission" date="2019-04" db="EMBL/GenBank/DDBJ databases">
        <title>The sequence and de novo assembly of Takifugu bimaculatus genome using PacBio and Hi-C technologies.</title>
        <authorList>
            <person name="Xu P."/>
            <person name="Liu B."/>
            <person name="Zhou Z."/>
        </authorList>
    </citation>
    <scope>NUCLEOTIDE SEQUENCE [LARGE SCALE GENOMIC DNA]</scope>
    <source>
        <strain evidence="20">TB-2018</strain>
        <tissue evidence="20">Muscle</tissue>
    </source>
</reference>
<keyword evidence="21" id="KW-1185">Reference proteome</keyword>
<evidence type="ECO:0000259" key="15">
    <source>
        <dbReference type="Pfam" id="PF13087"/>
    </source>
</evidence>
<evidence type="ECO:0000313" key="21">
    <source>
        <dbReference type="Proteomes" id="UP000516260"/>
    </source>
</evidence>
<feature type="domain" description="Helicase MOV-10 Ig-like" evidence="17">
    <location>
        <begin position="171"/>
        <end position="296"/>
    </location>
</feature>
<dbReference type="FunFam" id="3.40.50.300:FF:000608">
    <property type="entry name" value="Mov10 RISC complex RNA helicase"/>
    <property type="match status" value="1"/>
</dbReference>
<keyword evidence="4" id="KW-0963">Cytoplasm</keyword>
<dbReference type="InterPro" id="IPR049075">
    <property type="entry name" value="MOV-10_N"/>
</dbReference>
<dbReference type="Pfam" id="PF21632">
    <property type="entry name" value="MOV-10_N"/>
    <property type="match status" value="1"/>
</dbReference>
<feature type="domain" description="Helicase MOV-10 helical" evidence="19">
    <location>
        <begin position="346"/>
        <end position="414"/>
    </location>
</feature>
<dbReference type="InterPro" id="IPR027417">
    <property type="entry name" value="P-loop_NTPase"/>
</dbReference>
<dbReference type="Pfam" id="PF13086">
    <property type="entry name" value="AAA_11"/>
    <property type="match status" value="2"/>
</dbReference>
<accession>A0A4Z2BB24</accession>
<evidence type="ECO:0000256" key="2">
    <source>
        <dbReference type="ARBA" id="ARBA00005601"/>
    </source>
</evidence>
<keyword evidence="9" id="KW-0694">RNA-binding</keyword>